<evidence type="ECO:0000259" key="2">
    <source>
        <dbReference type="Pfam" id="PF16220"/>
    </source>
</evidence>
<dbReference type="InterPro" id="IPR032623">
    <property type="entry name" value="FecR_N"/>
</dbReference>
<name>A0A422QRH9_9BURK</name>
<reference evidence="3" key="1">
    <citation type="submission" date="2014-10" db="EMBL/GenBank/DDBJ databases">
        <title>Massilia sp. genome.</title>
        <authorList>
            <person name="Xu B."/>
            <person name="Dai L."/>
            <person name="Huang Z."/>
        </authorList>
    </citation>
    <scope>NUCLEOTIDE SEQUENCE [LARGE SCALE GENOMIC DNA]</scope>
    <source>
        <strain evidence="3">CFS-1</strain>
    </source>
</reference>
<dbReference type="Proteomes" id="UP000283254">
    <property type="component" value="Unassembled WGS sequence"/>
</dbReference>
<protein>
    <submittedName>
        <fullName evidence="3">Iron dicitrate transport regulator FecR</fullName>
    </submittedName>
</protein>
<keyword evidence="4" id="KW-1185">Reference proteome</keyword>
<organism evidence="3 4">
    <name type="scientific">Massilia aurea</name>
    <dbReference type="NCBI Taxonomy" id="373040"/>
    <lineage>
        <taxon>Bacteria</taxon>
        <taxon>Pseudomonadati</taxon>
        <taxon>Pseudomonadota</taxon>
        <taxon>Betaproteobacteria</taxon>
        <taxon>Burkholderiales</taxon>
        <taxon>Oxalobacteraceae</taxon>
        <taxon>Telluria group</taxon>
        <taxon>Massilia</taxon>
    </lineage>
</organism>
<comment type="caution">
    <text evidence="3">The sequence shown here is derived from an EMBL/GenBank/DDBJ whole genome shotgun (WGS) entry which is preliminary data.</text>
</comment>
<dbReference type="OrthoDB" id="1100567at2"/>
<dbReference type="RefSeq" id="WP_123067729.1">
    <property type="nucleotide sequence ID" value="NZ_JSAB01000009.1"/>
</dbReference>
<gene>
    <name evidence="3" type="ORF">NM04_01190</name>
</gene>
<dbReference type="GO" id="GO:0016989">
    <property type="term" value="F:sigma factor antagonist activity"/>
    <property type="evidence" value="ECO:0007669"/>
    <property type="project" value="TreeGrafter"/>
</dbReference>
<evidence type="ECO:0000259" key="1">
    <source>
        <dbReference type="Pfam" id="PF04773"/>
    </source>
</evidence>
<dbReference type="PIRSF" id="PIRSF018266">
    <property type="entry name" value="FecR"/>
    <property type="match status" value="1"/>
</dbReference>
<dbReference type="InterPro" id="IPR006860">
    <property type="entry name" value="FecR"/>
</dbReference>
<dbReference type="Pfam" id="PF04773">
    <property type="entry name" value="FecR"/>
    <property type="match status" value="1"/>
</dbReference>
<evidence type="ECO:0000313" key="3">
    <source>
        <dbReference type="EMBL" id="RNF32556.1"/>
    </source>
</evidence>
<dbReference type="InterPro" id="IPR012373">
    <property type="entry name" value="Ferrdict_sens_TM"/>
</dbReference>
<evidence type="ECO:0000313" key="4">
    <source>
        <dbReference type="Proteomes" id="UP000283254"/>
    </source>
</evidence>
<feature type="domain" description="FecR N-terminal" evidence="2">
    <location>
        <begin position="16"/>
        <end position="58"/>
    </location>
</feature>
<proteinExistence type="predicted"/>
<accession>A0A422QRH9</accession>
<dbReference type="Gene3D" id="2.60.120.1440">
    <property type="match status" value="1"/>
</dbReference>
<dbReference type="EMBL" id="JSAB01000009">
    <property type="protein sequence ID" value="RNF32556.1"/>
    <property type="molecule type" value="Genomic_DNA"/>
</dbReference>
<sequence length="329" mass="36452">MPGHDPIAPLDPDVIKEAAKWLVRLHSGAAGEADHQAFARWRQARPEHEQAWQRAERLSRKFGAVAPELGVPVLTRQPGGNRRAILKTLATLGVALPAGWFGYRMSRGEADGVFRAGVGEQRPVVLADRSAVRLNTATDIAVRYSESTRLVELERGEIYIETARDMLGKARPFMVDTAHGRLRALGTRFTVRALDEDGGRTLLNVLEHRVEIVLRDSGERRIVEAGDSVRFSARAFEDVEAARLPSSAAPAWTRGMLEADAMRLDAFLQELSRFRPGIIRCAPEVAKLRVSGVFRIEDTDHVLDVIGQTLPVRIVRRTAYWVTVTSQAG</sequence>
<feature type="domain" description="FecR protein" evidence="1">
    <location>
        <begin position="114"/>
        <end position="211"/>
    </location>
</feature>
<dbReference type="Pfam" id="PF16220">
    <property type="entry name" value="DUF4880"/>
    <property type="match status" value="1"/>
</dbReference>
<dbReference type="PANTHER" id="PTHR30273:SF2">
    <property type="entry name" value="PROTEIN FECR"/>
    <property type="match status" value="1"/>
</dbReference>
<dbReference type="AlphaFoldDB" id="A0A422QRH9"/>
<dbReference type="PANTHER" id="PTHR30273">
    <property type="entry name" value="PERIPLASMIC SIGNAL SENSOR AND SIGMA FACTOR ACTIVATOR FECR-RELATED"/>
    <property type="match status" value="1"/>
</dbReference>